<dbReference type="InterPro" id="IPR014951">
    <property type="entry name" value="DUF1822"/>
</dbReference>
<dbReference type="Pfam" id="PF08852">
    <property type="entry name" value="DUF1822"/>
    <property type="match status" value="1"/>
</dbReference>
<protein>
    <submittedName>
        <fullName evidence="1">Uncharacterized protein</fullName>
    </submittedName>
</protein>
<dbReference type="KEGG" id="cyt:cce_2185"/>
<dbReference type="AlphaFoldDB" id="B1WPG5"/>
<gene>
    <name evidence="1" type="ordered locus">cce_2185</name>
</gene>
<organism evidence="1 2">
    <name type="scientific">Crocosphaera subtropica (strain ATCC 51142 / BH68)</name>
    <name type="common">Cyanothece sp. (strain ATCC 51142)</name>
    <dbReference type="NCBI Taxonomy" id="43989"/>
    <lineage>
        <taxon>Bacteria</taxon>
        <taxon>Bacillati</taxon>
        <taxon>Cyanobacteriota</taxon>
        <taxon>Cyanophyceae</taxon>
        <taxon>Oscillatoriophycideae</taxon>
        <taxon>Chroococcales</taxon>
        <taxon>Aphanothecaceae</taxon>
        <taxon>Crocosphaera</taxon>
        <taxon>Crocosphaera subtropica</taxon>
    </lineage>
</organism>
<dbReference type="RefSeq" id="WP_009546934.1">
    <property type="nucleotide sequence ID" value="NC_010546.1"/>
</dbReference>
<keyword evidence="2" id="KW-1185">Reference proteome</keyword>
<dbReference type="HOGENOM" id="CLU_2232115_0_0_3"/>
<name>B1WPG5_CROS5</name>
<accession>B1WPG5</accession>
<evidence type="ECO:0000313" key="2">
    <source>
        <dbReference type="Proteomes" id="UP000001203"/>
    </source>
</evidence>
<dbReference type="STRING" id="43989.cce_2185"/>
<proteinExistence type="predicted"/>
<dbReference type="Proteomes" id="UP000001203">
    <property type="component" value="Chromosome circular"/>
</dbReference>
<sequence>MLSVLPLRQLEIVGQEYLLSIIPQANIAPNTWQFELRNKRKSGLIPGGFKLRLLTEAGESFPNNEAIATEAVESLYLTLSIKPKTILMLEIEPIPENYHREILIF</sequence>
<dbReference type="EMBL" id="CP000806">
    <property type="protein sequence ID" value="ACB51535.1"/>
    <property type="molecule type" value="Genomic_DNA"/>
</dbReference>
<reference evidence="1 2" key="1">
    <citation type="journal article" date="2008" name="Proc. Natl. Acad. Sci. U.S.A.">
        <title>The genome of Cyanothece 51142, a unicellular diazotrophic cyanobacterium important in the marine nitrogen cycle.</title>
        <authorList>
            <person name="Welsh E.A."/>
            <person name="Liberton M."/>
            <person name="Stoeckel J."/>
            <person name="Loh T."/>
            <person name="Elvitigala T."/>
            <person name="Wang C."/>
            <person name="Wollam A."/>
            <person name="Fulton R.S."/>
            <person name="Clifton S.W."/>
            <person name="Jacobs J.M."/>
            <person name="Aurora R."/>
            <person name="Ghosh B.K."/>
            <person name="Sherman L.A."/>
            <person name="Smith R.D."/>
            <person name="Wilson R.K."/>
            <person name="Pakrasi H.B."/>
        </authorList>
    </citation>
    <scope>NUCLEOTIDE SEQUENCE [LARGE SCALE GENOMIC DNA]</scope>
    <source>
        <strain evidence="2">ATCC 51142 / BH68</strain>
    </source>
</reference>
<evidence type="ECO:0000313" key="1">
    <source>
        <dbReference type="EMBL" id="ACB51535.1"/>
    </source>
</evidence>
<dbReference type="OrthoDB" id="526290at2"/>